<keyword evidence="3 6" id="KW-1133">Transmembrane helix</keyword>
<evidence type="ECO:0000256" key="2">
    <source>
        <dbReference type="ARBA" id="ARBA00022692"/>
    </source>
</evidence>
<evidence type="ECO:0000256" key="4">
    <source>
        <dbReference type="ARBA" id="ARBA00023136"/>
    </source>
</evidence>
<keyword evidence="2 6" id="KW-0812">Transmembrane</keyword>
<protein>
    <recommendedName>
        <fullName evidence="7">SUN domain-containing protein</fullName>
    </recommendedName>
</protein>
<feature type="region of interest" description="Disordered" evidence="5">
    <location>
        <begin position="1"/>
        <end position="154"/>
    </location>
</feature>
<dbReference type="Gene3D" id="2.60.120.260">
    <property type="entry name" value="Galactose-binding domain-like"/>
    <property type="match status" value="1"/>
</dbReference>
<dbReference type="Proteomes" id="UP001447188">
    <property type="component" value="Unassembled WGS sequence"/>
</dbReference>
<evidence type="ECO:0000313" key="9">
    <source>
        <dbReference type="Proteomes" id="UP001447188"/>
    </source>
</evidence>
<evidence type="ECO:0000256" key="5">
    <source>
        <dbReference type="SAM" id="MobiDB-lite"/>
    </source>
</evidence>
<dbReference type="EMBL" id="JBBBZM010000096">
    <property type="protein sequence ID" value="KAL0634370.1"/>
    <property type="molecule type" value="Genomic_DNA"/>
</dbReference>
<evidence type="ECO:0000259" key="7">
    <source>
        <dbReference type="PROSITE" id="PS51469"/>
    </source>
</evidence>
<feature type="compositionally biased region" description="Basic and acidic residues" evidence="5">
    <location>
        <begin position="73"/>
        <end position="98"/>
    </location>
</feature>
<name>A0ABR3GEM9_9PEZI</name>
<keyword evidence="4 6" id="KW-0472">Membrane</keyword>
<comment type="caution">
    <text evidence="8">The sequence shown here is derived from an EMBL/GenBank/DDBJ whole genome shotgun (WGS) entry which is preliminary data.</text>
</comment>
<feature type="compositionally biased region" description="Polar residues" evidence="5">
    <location>
        <begin position="35"/>
        <end position="44"/>
    </location>
</feature>
<comment type="subcellular location">
    <subcellularLocation>
        <location evidence="1">Membrane</location>
    </subcellularLocation>
</comment>
<dbReference type="InterPro" id="IPR012919">
    <property type="entry name" value="SUN_dom"/>
</dbReference>
<evidence type="ECO:0000256" key="6">
    <source>
        <dbReference type="SAM" id="Phobius"/>
    </source>
</evidence>
<organism evidence="8 9">
    <name type="scientific">Discina gigas</name>
    <dbReference type="NCBI Taxonomy" id="1032678"/>
    <lineage>
        <taxon>Eukaryota</taxon>
        <taxon>Fungi</taxon>
        <taxon>Dikarya</taxon>
        <taxon>Ascomycota</taxon>
        <taxon>Pezizomycotina</taxon>
        <taxon>Pezizomycetes</taxon>
        <taxon>Pezizales</taxon>
        <taxon>Discinaceae</taxon>
        <taxon>Discina</taxon>
    </lineage>
</organism>
<evidence type="ECO:0000256" key="1">
    <source>
        <dbReference type="ARBA" id="ARBA00004370"/>
    </source>
</evidence>
<accession>A0ABR3GEM9</accession>
<dbReference type="InterPro" id="IPR045119">
    <property type="entry name" value="SUN1-5"/>
</dbReference>
<feature type="compositionally biased region" description="Basic and acidic residues" evidence="5">
    <location>
        <begin position="238"/>
        <end position="302"/>
    </location>
</feature>
<feature type="compositionally biased region" description="Polar residues" evidence="5">
    <location>
        <begin position="101"/>
        <end position="114"/>
    </location>
</feature>
<sequence>MSRMFTATPPSVARKKTGGGRNPGDRELPYVAIKNNYSYGSPHSNMPKPPQLAETKVPLSVALKQQQDASVARMKEQQLERDRISGQRSTAEPDEHRRPNSNKATPDRMSQNEDTSQHKARSLRSRSAVSEDPPAGVSGSMPPPPRRSPRLQSEVSFSLYDSTLGSMSRSYHSEDDVGIVIGRKFTQNLADIQDDLDSFGDGSATDEDDPADIDWPQGSLRGGAAERINLPEGLEPPFKTDETERKADPKVEPNEARPKKVRLKETRPKEVDTKVDPKVDPNETRLKEVSPKGVDPKADPKADPTVNPKIDRELPLVVGRGGSQVPGPEIGPEDFDPPDTYGFDWAFWHWNNWLGSAAQKIIIILMIIFFLSNFWIWSLNRFFGLDVRNLRASPFSYVPPETPPKDFDEIRTRVHSVEKEIGNFGIYYGQFTAGYNNLISREVSLLKESIEQARAEGSVTGNELSKELDQLQKWQESMRKDHSEVSHELSTLKNKVNEFLENLPGKIVVTQLEDGTYKFSEGFERMLEDILMQRVSTMVVPATSLEMGAPTMAVPTMAFPGWNAFLADNKRQLRDLIDEHTGLKLDKKGGVVLSHGTIKLLIDRKLKEFEKHGKDKLMHDVRNEIEKYKTENLLPGIEEYKIKTWLPDAKTALEEYRTETWLPDAKAELEEYRAETWLPDAKTGLEYYMTKTLVPDAKTELEDYMTKTLVPAVTQAARKYMDNLPVQEIEPGSPPTTAQESLDQYADYASQLIGGMIAPFITSPSYDYTSVGDKWYYLFFSRPQRVYPAPVTAITPTKDVGNCWPFAGDHGTVGIRLARPLYPTHVSVEHIPSQIAIDISSAPRDIEFWARFDNKDDRERVESVAARVVGQMKWGPGRLWDRESHESPEGPSGNVFDNFVKLAAFKYDIAKGKPKVQTHALGVDFMNLNITARTVIFRVTSNWGHPTFTCLYQVKVHGNPEVPWPKVYSEDTIGETEQL</sequence>
<reference evidence="8 9" key="1">
    <citation type="submission" date="2024-02" db="EMBL/GenBank/DDBJ databases">
        <title>Discinaceae phylogenomics.</title>
        <authorList>
            <person name="Dirks A.C."/>
            <person name="James T.Y."/>
        </authorList>
    </citation>
    <scope>NUCLEOTIDE SEQUENCE [LARGE SCALE GENOMIC DNA]</scope>
    <source>
        <strain evidence="8 9">ACD0624</strain>
    </source>
</reference>
<dbReference type="PROSITE" id="PS51469">
    <property type="entry name" value="SUN"/>
    <property type="match status" value="1"/>
</dbReference>
<evidence type="ECO:0000313" key="8">
    <source>
        <dbReference type="EMBL" id="KAL0634370.1"/>
    </source>
</evidence>
<feature type="compositionally biased region" description="Acidic residues" evidence="5">
    <location>
        <begin position="194"/>
        <end position="212"/>
    </location>
</feature>
<proteinExistence type="predicted"/>
<evidence type="ECO:0000256" key="3">
    <source>
        <dbReference type="ARBA" id="ARBA00022989"/>
    </source>
</evidence>
<dbReference type="PANTHER" id="PTHR12911">
    <property type="entry name" value="SAD1/UNC-84-LIKE PROTEIN-RELATED"/>
    <property type="match status" value="1"/>
</dbReference>
<feature type="region of interest" description="Disordered" evidence="5">
    <location>
        <begin position="194"/>
        <end position="308"/>
    </location>
</feature>
<dbReference type="Pfam" id="PF07738">
    <property type="entry name" value="Sad1_UNC"/>
    <property type="match status" value="2"/>
</dbReference>
<feature type="transmembrane region" description="Helical" evidence="6">
    <location>
        <begin position="361"/>
        <end position="379"/>
    </location>
</feature>
<keyword evidence="9" id="KW-1185">Reference proteome</keyword>
<feature type="domain" description="SUN" evidence="7">
    <location>
        <begin position="754"/>
        <end position="961"/>
    </location>
</feature>
<dbReference type="PANTHER" id="PTHR12911:SF8">
    <property type="entry name" value="KLAROID PROTEIN-RELATED"/>
    <property type="match status" value="1"/>
</dbReference>
<gene>
    <name evidence="8" type="ORF">Q9L58_006691</name>
</gene>